<organism evidence="2">
    <name type="scientific">Ixodes ricinus</name>
    <name type="common">Common tick</name>
    <name type="synonym">Acarus ricinus</name>
    <dbReference type="NCBI Taxonomy" id="34613"/>
    <lineage>
        <taxon>Eukaryota</taxon>
        <taxon>Metazoa</taxon>
        <taxon>Ecdysozoa</taxon>
        <taxon>Arthropoda</taxon>
        <taxon>Chelicerata</taxon>
        <taxon>Arachnida</taxon>
        <taxon>Acari</taxon>
        <taxon>Parasitiformes</taxon>
        <taxon>Ixodida</taxon>
        <taxon>Ixodoidea</taxon>
        <taxon>Ixodidae</taxon>
        <taxon>Ixodinae</taxon>
        <taxon>Ixodes</taxon>
    </lineage>
</organism>
<feature type="transmembrane region" description="Helical" evidence="1">
    <location>
        <begin position="103"/>
        <end position="124"/>
    </location>
</feature>
<keyword evidence="1" id="KW-1133">Transmembrane helix</keyword>
<keyword evidence="1" id="KW-0812">Transmembrane</keyword>
<evidence type="ECO:0000313" key="2">
    <source>
        <dbReference type="EMBL" id="JAA68371.1"/>
    </source>
</evidence>
<dbReference type="EMBL" id="GADI01005437">
    <property type="protein sequence ID" value="JAA68371.1"/>
    <property type="molecule type" value="mRNA"/>
</dbReference>
<accession>A0A0K8RBA4</accession>
<name>A0A0K8RBA4_IXORI</name>
<dbReference type="AlphaFoldDB" id="A0A0K8RBA4"/>
<reference evidence="2" key="1">
    <citation type="submission" date="2012-12" db="EMBL/GenBank/DDBJ databases">
        <title>Identification and characterization of a phenylalanine ammonia-lyase gene family in Isatis indigotica Fort.</title>
        <authorList>
            <person name="Liu Q."/>
            <person name="Chen J."/>
            <person name="Zhou X."/>
            <person name="Di P."/>
            <person name="Xiao Y."/>
            <person name="Xuan H."/>
            <person name="Zhang L."/>
            <person name="Chen W."/>
        </authorList>
    </citation>
    <scope>NUCLEOTIDE SEQUENCE</scope>
    <source>
        <tissue evidence="2">Salivary gland</tissue>
    </source>
</reference>
<keyword evidence="1" id="KW-0472">Membrane</keyword>
<sequence>MRWSPRGHFLSGSCAQRSFCQRSRSRMFPTPARAHRGRVGREGEASHASVVERAGHGCSVRSWRGRRDRAAAAGRGVRGTHPRPASFLCVLMASLRICRITAVALYACLHLVLAKFFFSCYAHGAV</sequence>
<protein>
    <submittedName>
        <fullName evidence="2">Uncharacterized protein</fullName>
    </submittedName>
</protein>
<proteinExistence type="evidence at transcript level"/>
<evidence type="ECO:0000256" key="1">
    <source>
        <dbReference type="SAM" id="Phobius"/>
    </source>
</evidence>